<evidence type="ECO:0000313" key="3">
    <source>
        <dbReference type="Proteomes" id="UP001596039"/>
    </source>
</evidence>
<evidence type="ECO:0000313" key="2">
    <source>
        <dbReference type="EMBL" id="MFC5503243.1"/>
    </source>
</evidence>
<keyword evidence="1" id="KW-1133">Transmembrane helix</keyword>
<dbReference type="InterPro" id="IPR059226">
    <property type="entry name" value="Choice_anch_Q_dom"/>
</dbReference>
<gene>
    <name evidence="2" type="ORF">ACFPJ4_13430</name>
</gene>
<accession>A0ABW0NVA0</accession>
<keyword evidence="1" id="KW-0812">Transmembrane</keyword>
<comment type="caution">
    <text evidence="2">The sequence shown here is derived from an EMBL/GenBank/DDBJ whole genome shotgun (WGS) entry which is preliminary data.</text>
</comment>
<dbReference type="NCBIfam" id="NF041518">
    <property type="entry name" value="choice_anch_Q"/>
    <property type="match status" value="1"/>
</dbReference>
<protein>
    <submittedName>
        <fullName evidence="2">Choice-of-anchor Q domain-containing protein</fullName>
    </submittedName>
</protein>
<keyword evidence="3" id="KW-1185">Reference proteome</keyword>
<reference evidence="3" key="1">
    <citation type="journal article" date="2019" name="Int. J. Syst. Evol. Microbiol.">
        <title>The Global Catalogue of Microorganisms (GCM) 10K type strain sequencing project: providing services to taxonomists for standard genome sequencing and annotation.</title>
        <authorList>
            <consortium name="The Broad Institute Genomics Platform"/>
            <consortium name="The Broad Institute Genome Sequencing Center for Infectious Disease"/>
            <person name="Wu L."/>
            <person name="Ma J."/>
        </authorList>
    </citation>
    <scope>NUCLEOTIDE SEQUENCE [LARGE SCALE GENOMIC DNA]</scope>
    <source>
        <strain evidence="3">CGMCC 4.6997</strain>
    </source>
</reference>
<dbReference type="EMBL" id="JBHSMG010000004">
    <property type="protein sequence ID" value="MFC5503243.1"/>
    <property type="molecule type" value="Genomic_DNA"/>
</dbReference>
<proteinExistence type="predicted"/>
<feature type="transmembrane region" description="Helical" evidence="1">
    <location>
        <begin position="74"/>
        <end position="94"/>
    </location>
</feature>
<sequence>MRPERCYGGRTPRPVGRVPFRSAIDAGDPAFSDPVTVDQRGLTRIVRVIDIGATEVQATVPARLPATGLPIGDGLAAALLLLMLGAGLLGVRVLEVCGRTRRPLS</sequence>
<organism evidence="2 3">
    <name type="scientific">Lysinimonas soli</name>
    <dbReference type="NCBI Taxonomy" id="1074233"/>
    <lineage>
        <taxon>Bacteria</taxon>
        <taxon>Bacillati</taxon>
        <taxon>Actinomycetota</taxon>
        <taxon>Actinomycetes</taxon>
        <taxon>Micrococcales</taxon>
        <taxon>Microbacteriaceae</taxon>
        <taxon>Lysinimonas</taxon>
    </lineage>
</organism>
<evidence type="ECO:0000256" key="1">
    <source>
        <dbReference type="SAM" id="Phobius"/>
    </source>
</evidence>
<dbReference type="RefSeq" id="WP_386741094.1">
    <property type="nucleotide sequence ID" value="NZ_JBHSMG010000004.1"/>
</dbReference>
<dbReference type="Proteomes" id="UP001596039">
    <property type="component" value="Unassembled WGS sequence"/>
</dbReference>
<name>A0ABW0NVA0_9MICO</name>
<keyword evidence="1" id="KW-0472">Membrane</keyword>